<feature type="transmembrane region" description="Helical" evidence="8">
    <location>
        <begin position="410"/>
        <end position="431"/>
    </location>
</feature>
<dbReference type="InterPro" id="IPR004669">
    <property type="entry name" value="C4_dicarb_anaerob_car"/>
</dbReference>
<feature type="transmembrane region" description="Helical" evidence="8">
    <location>
        <begin position="112"/>
        <end position="134"/>
    </location>
</feature>
<feature type="transmembrane region" description="Helical" evidence="8">
    <location>
        <begin position="71"/>
        <end position="92"/>
    </location>
</feature>
<feature type="transmembrane region" description="Helical" evidence="8">
    <location>
        <begin position="437"/>
        <end position="455"/>
    </location>
</feature>
<feature type="transmembrane region" description="Helical" evidence="8">
    <location>
        <begin position="246"/>
        <end position="266"/>
    </location>
</feature>
<sequence>MTALLPWFALVVTLLAGWAIIKRMSTSMVLLFAGLAMIGFAVVCGVTGFLPKGVKPSGFVLFDIFDLLRSIATKQVSGIGFLIMVAGGYAAYMDRIGAARALVKVCVKPLNALSSPYLVLVMGYFIGQCLVTVIPSAAGLAMLLLVALFPILTGVGCSPAAASAVIGTSAGMTLGPAAGTANLAAKVADLDPIIYFVQCQLPVAIPTLIVVAICHYFVQKYYDKKNDDVYTEAILTKKDDDRHVPAWYAILPALPIFLMIIFSKLVYSAVKLNTISALLLVWVFAILVELIRRRDVKAVLADGAFIFKAMGGMFASIVALIICAEFFATGLKVTGLIGALIAHAQNLGLGANGMTAVLTAVVGIVTFLTGSGVGAFSSFAALGPEVAGGLGGTVSAFVTPMQFASGMLRAMSPVAGVIIAVAGAAGVSPMAIVRRTWIPMIAGMITVMIADFVFLS</sequence>
<evidence type="ECO:0000313" key="9">
    <source>
        <dbReference type="EMBL" id="MVX56162.1"/>
    </source>
</evidence>
<dbReference type="NCBIfam" id="TIGR00771">
    <property type="entry name" value="DcuC"/>
    <property type="match status" value="1"/>
</dbReference>
<evidence type="ECO:0000256" key="2">
    <source>
        <dbReference type="ARBA" id="ARBA00005275"/>
    </source>
</evidence>
<dbReference type="RefSeq" id="WP_160334594.1">
    <property type="nucleotide sequence ID" value="NZ_CALPCR010000008.1"/>
</dbReference>
<dbReference type="GO" id="GO:0015556">
    <property type="term" value="F:C4-dicarboxylate transmembrane transporter activity"/>
    <property type="evidence" value="ECO:0007669"/>
    <property type="project" value="InterPro"/>
</dbReference>
<name>A0A6L6YH45_9BURK</name>
<evidence type="ECO:0000256" key="1">
    <source>
        <dbReference type="ARBA" id="ARBA00004651"/>
    </source>
</evidence>
<dbReference type="InterPro" id="IPR018385">
    <property type="entry name" value="C4_dicarb_anaerob_car-like"/>
</dbReference>
<dbReference type="Pfam" id="PF03606">
    <property type="entry name" value="DcuC"/>
    <property type="match status" value="1"/>
</dbReference>
<reference evidence="9 10" key="1">
    <citation type="submission" date="2019-12" db="EMBL/GenBank/DDBJ databases">
        <title>Microbes associate with the intestines of laboratory mice.</title>
        <authorList>
            <person name="Navarre W."/>
            <person name="Wong E."/>
        </authorList>
    </citation>
    <scope>NUCLEOTIDE SEQUENCE [LARGE SCALE GENOMIC DNA]</scope>
    <source>
        <strain evidence="9 10">NM82_D38</strain>
    </source>
</reference>
<evidence type="ECO:0000256" key="7">
    <source>
        <dbReference type="ARBA" id="ARBA00023136"/>
    </source>
</evidence>
<feature type="transmembrane region" description="Helical" evidence="8">
    <location>
        <begin position="303"/>
        <end position="327"/>
    </location>
</feature>
<dbReference type="EMBL" id="WSRP01000006">
    <property type="protein sequence ID" value="MVX56162.1"/>
    <property type="molecule type" value="Genomic_DNA"/>
</dbReference>
<feature type="transmembrane region" description="Helical" evidence="8">
    <location>
        <begin position="141"/>
        <end position="166"/>
    </location>
</feature>
<keyword evidence="10" id="KW-1185">Reference proteome</keyword>
<comment type="caution">
    <text evidence="9">The sequence shown here is derived from an EMBL/GenBank/DDBJ whole genome shotgun (WGS) entry which is preliminary data.</text>
</comment>
<comment type="subcellular location">
    <subcellularLocation>
        <location evidence="1">Cell membrane</location>
        <topology evidence="1">Multi-pass membrane protein</topology>
    </subcellularLocation>
</comment>
<dbReference type="Proteomes" id="UP000472580">
    <property type="component" value="Unassembled WGS sequence"/>
</dbReference>
<evidence type="ECO:0000256" key="4">
    <source>
        <dbReference type="ARBA" id="ARBA00022475"/>
    </source>
</evidence>
<dbReference type="PANTHER" id="PTHR42002">
    <property type="entry name" value="ANAEROBIC C4-DICARBOXYLATE TRANSPORTER DCUC-RELATED"/>
    <property type="match status" value="1"/>
</dbReference>
<dbReference type="GO" id="GO:0005886">
    <property type="term" value="C:plasma membrane"/>
    <property type="evidence" value="ECO:0007669"/>
    <property type="project" value="UniProtKB-SubCell"/>
</dbReference>
<keyword evidence="7 8" id="KW-0472">Membrane</keyword>
<dbReference type="NCBIfam" id="NF037994">
    <property type="entry name" value="DcuC_1"/>
    <property type="match status" value="1"/>
</dbReference>
<evidence type="ECO:0000256" key="5">
    <source>
        <dbReference type="ARBA" id="ARBA00022692"/>
    </source>
</evidence>
<keyword evidence="6 8" id="KW-1133">Transmembrane helix</keyword>
<evidence type="ECO:0000256" key="3">
    <source>
        <dbReference type="ARBA" id="ARBA00022448"/>
    </source>
</evidence>
<evidence type="ECO:0000313" key="10">
    <source>
        <dbReference type="Proteomes" id="UP000472580"/>
    </source>
</evidence>
<gene>
    <name evidence="9" type="ORF">E5987_02935</name>
</gene>
<feature type="transmembrane region" description="Helical" evidence="8">
    <location>
        <begin position="347"/>
        <end position="368"/>
    </location>
</feature>
<keyword evidence="5 8" id="KW-0812">Transmembrane</keyword>
<dbReference type="PANTHER" id="PTHR42002:SF2">
    <property type="entry name" value="ANAEROBIC C4-DICARBOXYLATE TRANSPORTER DCUC-RELATED"/>
    <property type="match status" value="1"/>
</dbReference>
<keyword evidence="4" id="KW-1003">Cell membrane</keyword>
<proteinExistence type="inferred from homology"/>
<feature type="transmembrane region" description="Helical" evidence="8">
    <location>
        <begin position="193"/>
        <end position="218"/>
    </location>
</feature>
<keyword evidence="3" id="KW-0813">Transport</keyword>
<organism evidence="9 10">
    <name type="scientific">Parasutterella muris</name>
    <dbReference type="NCBI Taxonomy" id="2565572"/>
    <lineage>
        <taxon>Bacteria</taxon>
        <taxon>Pseudomonadati</taxon>
        <taxon>Pseudomonadota</taxon>
        <taxon>Betaproteobacteria</taxon>
        <taxon>Burkholderiales</taxon>
        <taxon>Sutterellaceae</taxon>
        <taxon>Parasutterella</taxon>
    </lineage>
</organism>
<accession>A0A6L6YH45</accession>
<protein>
    <submittedName>
        <fullName evidence="9">C4-dicarboxylate ABC transporter</fullName>
    </submittedName>
</protein>
<dbReference type="OrthoDB" id="1674075at2"/>
<evidence type="ECO:0000256" key="8">
    <source>
        <dbReference type="SAM" id="Phobius"/>
    </source>
</evidence>
<feature type="transmembrane region" description="Helical" evidence="8">
    <location>
        <begin position="29"/>
        <end position="50"/>
    </location>
</feature>
<comment type="similarity">
    <text evidence="2">Belongs to the DcuC/DcuD transporter (TC 2.A.61) family.</text>
</comment>
<dbReference type="AlphaFoldDB" id="A0A6L6YH45"/>
<feature type="transmembrane region" description="Helical" evidence="8">
    <location>
        <begin position="272"/>
        <end position="291"/>
    </location>
</feature>
<evidence type="ECO:0000256" key="6">
    <source>
        <dbReference type="ARBA" id="ARBA00022989"/>
    </source>
</evidence>